<name>A0A940Y9B8_9ACTN</name>
<evidence type="ECO:0000256" key="1">
    <source>
        <dbReference type="SAM" id="MobiDB-lite"/>
    </source>
</evidence>
<proteinExistence type="predicted"/>
<evidence type="ECO:0000259" key="2">
    <source>
        <dbReference type="Pfam" id="PF20466"/>
    </source>
</evidence>
<feature type="region of interest" description="Disordered" evidence="1">
    <location>
        <begin position="326"/>
        <end position="345"/>
    </location>
</feature>
<dbReference type="Pfam" id="PF20466">
    <property type="entry name" value="MmeI_TRD"/>
    <property type="match status" value="1"/>
</dbReference>
<dbReference type="RefSeq" id="WP_210889131.1">
    <property type="nucleotide sequence ID" value="NZ_JAGPYQ010000001.1"/>
</dbReference>
<organism evidence="3 4">
    <name type="scientific">Streptomyces liliiviolaceus</name>
    <dbReference type="NCBI Taxonomy" id="2823109"/>
    <lineage>
        <taxon>Bacteria</taxon>
        <taxon>Bacillati</taxon>
        <taxon>Actinomycetota</taxon>
        <taxon>Actinomycetes</taxon>
        <taxon>Kitasatosporales</taxon>
        <taxon>Streptomycetaceae</taxon>
        <taxon>Streptomyces</taxon>
    </lineage>
</organism>
<feature type="compositionally biased region" description="Basic and acidic residues" evidence="1">
    <location>
        <begin position="331"/>
        <end position="345"/>
    </location>
</feature>
<dbReference type="InterPro" id="IPR046820">
    <property type="entry name" value="MmeI_TRD"/>
</dbReference>
<sequence>MATGDRLVANKGQSFQGSNVLGKGFIVTPEQAHALIQRDPRNKDVLFPYLNGEDLNSRPDCSASRWVINFHDWSEERARGYPEVFAIVERDVKPERLKNTNRQRREIWWRFTRPAMDLYRAISNLDRVLVVALVSRTVMPARVPSRQVLSHKLGVFATAEDSDLALLSSSFHSIWAWRNSSTMKADLNYSPSDVYETFPRPATTAEVRSNGGILDRLRFDVMIARSVGLTKLYNMVHDPAVKDSDIESLRENHRKIDQSVLESYNWQDVDLAHDFYPNRQGMRFTVAPSAQIEILDRLLELNHGQHDNNSPKNSPHAMDRHAIAAGSAVHGQERLTPVRDGDTLF</sequence>
<feature type="domain" description="MmeI-like target recognition" evidence="2">
    <location>
        <begin position="22"/>
        <end position="202"/>
    </location>
</feature>
<protein>
    <recommendedName>
        <fullName evidence="2">MmeI-like target recognition domain-containing protein</fullName>
    </recommendedName>
</protein>
<dbReference type="AlphaFoldDB" id="A0A940Y9B8"/>
<comment type="caution">
    <text evidence="3">The sequence shown here is derived from an EMBL/GenBank/DDBJ whole genome shotgun (WGS) entry which is preliminary data.</text>
</comment>
<evidence type="ECO:0000313" key="3">
    <source>
        <dbReference type="EMBL" id="MBQ0852894.1"/>
    </source>
</evidence>
<dbReference type="Proteomes" id="UP000677413">
    <property type="component" value="Unassembled WGS sequence"/>
</dbReference>
<reference evidence="3 4" key="1">
    <citation type="submission" date="2021-04" db="EMBL/GenBank/DDBJ databases">
        <authorList>
            <person name="Tang X."/>
            <person name="Zhou X."/>
            <person name="Chen X."/>
            <person name="Cernava T."/>
            <person name="Zhang C."/>
        </authorList>
    </citation>
    <scope>NUCLEOTIDE SEQUENCE [LARGE SCALE GENOMIC DNA]</scope>
    <source>
        <strain evidence="3 4">BH-SS-21</strain>
    </source>
</reference>
<gene>
    <name evidence="3" type="ORF">J8N05_32510</name>
</gene>
<dbReference type="EMBL" id="JAGPYQ010000001">
    <property type="protein sequence ID" value="MBQ0852894.1"/>
    <property type="molecule type" value="Genomic_DNA"/>
</dbReference>
<keyword evidence="4" id="KW-1185">Reference proteome</keyword>
<evidence type="ECO:0000313" key="4">
    <source>
        <dbReference type="Proteomes" id="UP000677413"/>
    </source>
</evidence>
<accession>A0A940Y9B8</accession>